<keyword evidence="7 12" id="KW-0067">ATP-binding</keyword>
<feature type="coiled-coil region" evidence="13">
    <location>
        <begin position="49"/>
        <end position="83"/>
    </location>
</feature>
<dbReference type="EC" id="3.6.4.13" evidence="2"/>
<evidence type="ECO:0000256" key="11">
    <source>
        <dbReference type="PROSITE-ProRule" id="PRU00552"/>
    </source>
</evidence>
<dbReference type="InterPro" id="IPR050079">
    <property type="entry name" value="DEAD_box_RNA_helicase"/>
</dbReference>
<evidence type="ECO:0000256" key="2">
    <source>
        <dbReference type="ARBA" id="ARBA00012552"/>
    </source>
</evidence>
<evidence type="ECO:0000256" key="13">
    <source>
        <dbReference type="SAM" id="Coils"/>
    </source>
</evidence>
<keyword evidence="13" id="KW-0175">Coiled coil</keyword>
<evidence type="ECO:0000259" key="16">
    <source>
        <dbReference type="PROSITE" id="PS51194"/>
    </source>
</evidence>
<feature type="domain" description="Helicase ATP-binding" evidence="15">
    <location>
        <begin position="166"/>
        <end position="354"/>
    </location>
</feature>
<dbReference type="PROSITE" id="PS51194">
    <property type="entry name" value="HELICASE_CTER"/>
    <property type="match status" value="1"/>
</dbReference>
<dbReference type="InterPro" id="IPR014001">
    <property type="entry name" value="Helicase_ATP-bd"/>
</dbReference>
<dbReference type="InterPro" id="IPR011545">
    <property type="entry name" value="DEAD/DEAH_box_helicase_dom"/>
</dbReference>
<comment type="subcellular location">
    <subcellularLocation>
        <location evidence="1">Nucleus</location>
    </subcellularLocation>
</comment>
<keyword evidence="9" id="KW-0539">Nucleus</keyword>
<comment type="similarity">
    <text evidence="12">Belongs to the DEAD box helicase family.</text>
</comment>
<dbReference type="SMART" id="SM00490">
    <property type="entry name" value="HELICc"/>
    <property type="match status" value="1"/>
</dbReference>
<keyword evidence="19" id="KW-1185">Reference proteome</keyword>
<dbReference type="PROSITE" id="PS00039">
    <property type="entry name" value="DEAD_ATP_HELICASE"/>
    <property type="match status" value="1"/>
</dbReference>
<evidence type="ECO:0000259" key="17">
    <source>
        <dbReference type="PROSITE" id="PS51195"/>
    </source>
</evidence>
<keyword evidence="3" id="KW-0690">Ribosome biogenesis</keyword>
<keyword evidence="4 12" id="KW-0547">Nucleotide-binding</keyword>
<comment type="catalytic activity">
    <reaction evidence="10">
        <text>ATP + H2O = ADP + phosphate + H(+)</text>
        <dbReference type="Rhea" id="RHEA:13065"/>
        <dbReference type="ChEBI" id="CHEBI:15377"/>
        <dbReference type="ChEBI" id="CHEBI:15378"/>
        <dbReference type="ChEBI" id="CHEBI:30616"/>
        <dbReference type="ChEBI" id="CHEBI:43474"/>
        <dbReference type="ChEBI" id="CHEBI:456216"/>
        <dbReference type="EC" id="3.6.4.13"/>
    </reaction>
</comment>
<gene>
    <name evidence="18" type="ORF">BZA70DRAFT_280654</name>
</gene>
<evidence type="ECO:0000313" key="18">
    <source>
        <dbReference type="EMBL" id="KAK7204397.1"/>
    </source>
</evidence>
<feature type="region of interest" description="Disordered" evidence="14">
    <location>
        <begin position="1"/>
        <end position="41"/>
    </location>
</feature>
<evidence type="ECO:0000256" key="12">
    <source>
        <dbReference type="RuleBase" id="RU000492"/>
    </source>
</evidence>
<organism evidence="18 19">
    <name type="scientific">Myxozyma melibiosi</name>
    <dbReference type="NCBI Taxonomy" id="54550"/>
    <lineage>
        <taxon>Eukaryota</taxon>
        <taxon>Fungi</taxon>
        <taxon>Dikarya</taxon>
        <taxon>Ascomycota</taxon>
        <taxon>Saccharomycotina</taxon>
        <taxon>Lipomycetes</taxon>
        <taxon>Lipomycetales</taxon>
        <taxon>Lipomycetaceae</taxon>
        <taxon>Myxozyma</taxon>
    </lineage>
</organism>
<evidence type="ECO:0000259" key="15">
    <source>
        <dbReference type="PROSITE" id="PS51192"/>
    </source>
</evidence>
<dbReference type="PROSITE" id="PS51195">
    <property type="entry name" value="Q_MOTIF"/>
    <property type="match status" value="1"/>
</dbReference>
<evidence type="ECO:0000256" key="5">
    <source>
        <dbReference type="ARBA" id="ARBA00022801"/>
    </source>
</evidence>
<evidence type="ECO:0000313" key="19">
    <source>
        <dbReference type="Proteomes" id="UP001498771"/>
    </source>
</evidence>
<dbReference type="Gene3D" id="3.40.50.300">
    <property type="entry name" value="P-loop containing nucleotide triphosphate hydrolases"/>
    <property type="match status" value="2"/>
</dbReference>
<dbReference type="CDD" id="cd18787">
    <property type="entry name" value="SF2_C_DEAD"/>
    <property type="match status" value="1"/>
</dbReference>
<keyword evidence="6 12" id="KW-0347">Helicase</keyword>
<feature type="compositionally biased region" description="Polar residues" evidence="14">
    <location>
        <begin position="1"/>
        <end position="11"/>
    </location>
</feature>
<dbReference type="InterPro" id="IPR000629">
    <property type="entry name" value="RNA-helicase_DEAD-box_CS"/>
</dbReference>
<reference evidence="18 19" key="1">
    <citation type="submission" date="2024-03" db="EMBL/GenBank/DDBJ databases">
        <title>Genome-scale model development and genomic sequencing of the oleaginous clade Lipomyces.</title>
        <authorList>
            <consortium name="Lawrence Berkeley National Laboratory"/>
            <person name="Czajka J.J."/>
            <person name="Han Y."/>
            <person name="Kim J."/>
            <person name="Mondo S.J."/>
            <person name="Hofstad B.A."/>
            <person name="Robles A."/>
            <person name="Haridas S."/>
            <person name="Riley R."/>
            <person name="LaButti K."/>
            <person name="Pangilinan J."/>
            <person name="Andreopoulos W."/>
            <person name="Lipzen A."/>
            <person name="Yan J."/>
            <person name="Wang M."/>
            <person name="Ng V."/>
            <person name="Grigoriev I.V."/>
            <person name="Spatafora J.W."/>
            <person name="Magnuson J.K."/>
            <person name="Baker S.E."/>
            <person name="Pomraning K.R."/>
        </authorList>
    </citation>
    <scope>NUCLEOTIDE SEQUENCE [LARGE SCALE GENOMIC DNA]</scope>
    <source>
        <strain evidence="18 19">Phaff 52-87</strain>
    </source>
</reference>
<evidence type="ECO:0000256" key="1">
    <source>
        <dbReference type="ARBA" id="ARBA00004123"/>
    </source>
</evidence>
<evidence type="ECO:0000256" key="4">
    <source>
        <dbReference type="ARBA" id="ARBA00022741"/>
    </source>
</evidence>
<feature type="domain" description="Helicase C-terminal" evidence="16">
    <location>
        <begin position="394"/>
        <end position="564"/>
    </location>
</feature>
<evidence type="ECO:0000256" key="9">
    <source>
        <dbReference type="ARBA" id="ARBA00023242"/>
    </source>
</evidence>
<evidence type="ECO:0000256" key="14">
    <source>
        <dbReference type="SAM" id="MobiDB-lite"/>
    </source>
</evidence>
<proteinExistence type="inferred from homology"/>
<dbReference type="RefSeq" id="XP_064767430.1">
    <property type="nucleotide sequence ID" value="XM_064913001.1"/>
</dbReference>
<dbReference type="SMART" id="SM00487">
    <property type="entry name" value="DEXDc"/>
    <property type="match status" value="1"/>
</dbReference>
<evidence type="ECO:0000256" key="8">
    <source>
        <dbReference type="ARBA" id="ARBA00022884"/>
    </source>
</evidence>
<dbReference type="EMBL" id="JBBJBU010000008">
    <property type="protein sequence ID" value="KAK7204397.1"/>
    <property type="molecule type" value="Genomic_DNA"/>
</dbReference>
<feature type="domain" description="DEAD-box RNA helicase Q" evidence="17">
    <location>
        <begin position="126"/>
        <end position="154"/>
    </location>
</feature>
<name>A0ABR1F3I2_9ASCO</name>
<dbReference type="InterPro" id="IPR027417">
    <property type="entry name" value="P-loop_NTPase"/>
</dbReference>
<dbReference type="SUPFAM" id="SSF52540">
    <property type="entry name" value="P-loop containing nucleoside triphosphate hydrolases"/>
    <property type="match status" value="1"/>
</dbReference>
<evidence type="ECO:0000256" key="3">
    <source>
        <dbReference type="ARBA" id="ARBA00022517"/>
    </source>
</evidence>
<feature type="short sequence motif" description="Q motif" evidence="11">
    <location>
        <begin position="126"/>
        <end position="154"/>
    </location>
</feature>
<dbReference type="InterPro" id="IPR014014">
    <property type="entry name" value="RNA_helicase_DEAD_Q_motif"/>
</dbReference>
<comment type="caution">
    <text evidence="18">The sequence shown here is derived from an EMBL/GenBank/DDBJ whole genome shotgun (WGS) entry which is preliminary data.</text>
</comment>
<sequence length="572" mass="64147">MAVEPTKNSGEQSRKRKRDSKKSQESAEDPNSKHSSIFQKYKSAVGHDLDEALSEVRSAENSLDAKLTQEEQERQKLAKAQEDEMEIAAAGLVPLPQPAKKEKKILAPIRDQWMTEPQYVKPTLSKPFKSLLLSDHMVKNLAAMGFEKSFAVQAAVIPALMEDIIDISPDPKKPILVNAATGSGKTLAYGVPIVEALSKRVVPKVRALIILPTRPLVQQVREVIETLARGTGLRVMAFRSERSFSEEQALLRKMTPDIIITNPGRLVDHVRSTADFSLKNLQYMVIDEADRLLNQSFQEWVDVVIGALQERSSNQESIVADTWTTHTQKLVFSATLTKDAGKWASLKIKQPRIFVVGDKSTTAGEEEFSVPFTLTEYMVQVPDVLTKPLILLNLLTQESISSDCIIFTRSNETAARLVKLLSMLDRRLRMKADKSLEQLTIGLVNGEVDTNKRKKTLKEFAKGEISLIICTDIIARGMDIESVKHVINYDIPISGREYIHRVGRTARAGKEGTAWSLVSRPEAKWFKEMAGKIKRSKTQKLLRREVTVWEGQEEVYETALESLERQVKGTTS</sequence>
<evidence type="ECO:0000256" key="10">
    <source>
        <dbReference type="ARBA" id="ARBA00047984"/>
    </source>
</evidence>
<keyword evidence="8" id="KW-0694">RNA-binding</keyword>
<dbReference type="Pfam" id="PF00270">
    <property type="entry name" value="DEAD"/>
    <property type="match status" value="1"/>
</dbReference>
<evidence type="ECO:0000256" key="6">
    <source>
        <dbReference type="ARBA" id="ARBA00022806"/>
    </source>
</evidence>
<dbReference type="Pfam" id="PF00271">
    <property type="entry name" value="Helicase_C"/>
    <property type="match status" value="1"/>
</dbReference>
<evidence type="ECO:0000256" key="7">
    <source>
        <dbReference type="ARBA" id="ARBA00022840"/>
    </source>
</evidence>
<dbReference type="PANTHER" id="PTHR47959:SF1">
    <property type="entry name" value="ATP-DEPENDENT RNA HELICASE DBPA"/>
    <property type="match status" value="1"/>
</dbReference>
<dbReference type="CDD" id="cd17956">
    <property type="entry name" value="DEADc_DDX51"/>
    <property type="match status" value="1"/>
</dbReference>
<dbReference type="GeneID" id="90038513"/>
<dbReference type="Proteomes" id="UP001498771">
    <property type="component" value="Unassembled WGS sequence"/>
</dbReference>
<dbReference type="InterPro" id="IPR001650">
    <property type="entry name" value="Helicase_C-like"/>
</dbReference>
<accession>A0ABR1F3I2</accession>
<dbReference type="PANTHER" id="PTHR47959">
    <property type="entry name" value="ATP-DEPENDENT RNA HELICASE RHLE-RELATED"/>
    <property type="match status" value="1"/>
</dbReference>
<dbReference type="PROSITE" id="PS51192">
    <property type="entry name" value="HELICASE_ATP_BIND_1"/>
    <property type="match status" value="1"/>
</dbReference>
<keyword evidence="5 12" id="KW-0378">Hydrolase</keyword>
<protein>
    <recommendedName>
        <fullName evidence="2">RNA helicase</fullName>
        <ecNumber evidence="2">3.6.4.13</ecNumber>
    </recommendedName>
</protein>